<evidence type="ECO:0000256" key="1">
    <source>
        <dbReference type="ARBA" id="ARBA00022512"/>
    </source>
</evidence>
<organism evidence="9 10">
    <name type="scientific">Streptococcus minor</name>
    <dbReference type="NCBI Taxonomy" id="229549"/>
    <lineage>
        <taxon>Bacteria</taxon>
        <taxon>Bacillati</taxon>
        <taxon>Bacillota</taxon>
        <taxon>Bacilli</taxon>
        <taxon>Lactobacillales</taxon>
        <taxon>Streptococcaceae</taxon>
        <taxon>Streptococcus</taxon>
    </lineage>
</organism>
<name>A0A3P1V6Z2_9STRE</name>
<dbReference type="AlphaFoldDB" id="A0A3P1V6Z2"/>
<protein>
    <submittedName>
        <fullName evidence="9">LPXTG cell wall anchor domain-containing protein</fullName>
    </submittedName>
</protein>
<evidence type="ECO:0000256" key="4">
    <source>
        <dbReference type="ARBA" id="ARBA00022737"/>
    </source>
</evidence>
<feature type="domain" description="MucBP" evidence="8">
    <location>
        <begin position="384"/>
        <end position="458"/>
    </location>
</feature>
<proteinExistence type="predicted"/>
<keyword evidence="6" id="KW-1133">Transmembrane helix</keyword>
<dbReference type="InterPro" id="IPR009459">
    <property type="entry name" value="MucBP_dom"/>
</dbReference>
<dbReference type="Proteomes" id="UP000281771">
    <property type="component" value="Unassembled WGS sequence"/>
</dbReference>
<keyword evidence="3" id="KW-0732">Signal</keyword>
<keyword evidence="5" id="KW-0572">Peptidoglycan-anchor</keyword>
<dbReference type="STRING" id="1123309.GCA_000377005_00053"/>
<accession>A0A3P1V6Z2</accession>
<evidence type="ECO:0000256" key="6">
    <source>
        <dbReference type="SAM" id="Phobius"/>
    </source>
</evidence>
<gene>
    <name evidence="9" type="ORF">EII38_09510</name>
</gene>
<sequence>KAGVTYVYEKAAGVTRDLPVAISDPSTPGDYQVGDNTQYYIGATVIRNHPAKSSYDEKDDAGVTIGTWTLTWDKTEDTMVVGGVRFVGSWTFTEAPKYDVTYSYITAPGSTRSLPSDISTPATPGDYQVGDSTQYYIGATVTRNNPSKSSYDEKDDAGVTVGTWTLTWSQVTATMQAGGVQFVGTWTFAKADEFPVEYRYVNGSSRALPTAIQSPSSPGDYQVGDGKSYLAGATVMRQSPALSTYVETDLVGIILGTWTLTWDKDSEQVSATTPGAVFTGTWNFTAAPQYGVTYLYAKADGVTRDLPLAISNTATPGDYHVADDNTYYANQTVTRISPLQKVYDEVVDGIKVGQWTLTWEADQATMTDQGVTFVGKWNYTPYGTVRVHFVDKVTGNIIQEPIVAVDSVFEGTAYDVTSFASETITVDGKVYELVGLKAGDQATGTVVAGMTDITYQYKEVPKRGSVIVHFVDKKTNKVLQEPVTVISEQVVGTAYDVTDQVPKEIKNNGKRYKLVGLKSGNPKGKVLQGDTTVVYVYEEEVVIPPFNQPKGKTTPPASQPILPKTGQVSSIFIVGLGCILLTMTAVLAFKTRKGEF</sequence>
<dbReference type="Pfam" id="PF00746">
    <property type="entry name" value="Gram_pos_anchor"/>
    <property type="match status" value="1"/>
</dbReference>
<evidence type="ECO:0000256" key="3">
    <source>
        <dbReference type="ARBA" id="ARBA00022729"/>
    </source>
</evidence>
<keyword evidence="1" id="KW-0134">Cell wall</keyword>
<comment type="caution">
    <text evidence="9">The sequence shown here is derived from an EMBL/GenBank/DDBJ whole genome shotgun (WGS) entry which is preliminary data.</text>
</comment>
<evidence type="ECO:0000313" key="9">
    <source>
        <dbReference type="EMBL" id="RRD29588.1"/>
    </source>
</evidence>
<evidence type="ECO:0000313" key="10">
    <source>
        <dbReference type="Proteomes" id="UP000281771"/>
    </source>
</evidence>
<keyword evidence="2" id="KW-0964">Secreted</keyword>
<evidence type="ECO:0000259" key="7">
    <source>
        <dbReference type="Pfam" id="PF00746"/>
    </source>
</evidence>
<dbReference type="Pfam" id="PF06458">
    <property type="entry name" value="MucBP"/>
    <property type="match status" value="2"/>
</dbReference>
<evidence type="ECO:0000256" key="5">
    <source>
        <dbReference type="ARBA" id="ARBA00023088"/>
    </source>
</evidence>
<keyword evidence="6" id="KW-0472">Membrane</keyword>
<feature type="transmembrane region" description="Helical" evidence="6">
    <location>
        <begin position="568"/>
        <end position="589"/>
    </location>
</feature>
<dbReference type="RefSeq" id="WP_142997550.1">
    <property type="nucleotide sequence ID" value="NZ_RQZA01000015.1"/>
</dbReference>
<evidence type="ECO:0000256" key="2">
    <source>
        <dbReference type="ARBA" id="ARBA00022525"/>
    </source>
</evidence>
<dbReference type="InterPro" id="IPR019931">
    <property type="entry name" value="LPXTG_anchor"/>
</dbReference>
<dbReference type="Gene3D" id="3.10.20.320">
    <property type="entry name" value="Putative peptidoglycan bound protein (lpxtg motif)"/>
    <property type="match status" value="2"/>
</dbReference>
<dbReference type="NCBIfam" id="TIGR01167">
    <property type="entry name" value="LPXTG_anchor"/>
    <property type="match status" value="1"/>
</dbReference>
<dbReference type="EMBL" id="RQZA01000015">
    <property type="protein sequence ID" value="RRD29588.1"/>
    <property type="molecule type" value="Genomic_DNA"/>
</dbReference>
<feature type="domain" description="Gram-positive cocci surface proteins LPxTG" evidence="7">
    <location>
        <begin position="562"/>
        <end position="595"/>
    </location>
</feature>
<feature type="non-terminal residue" evidence="9">
    <location>
        <position position="1"/>
    </location>
</feature>
<feature type="domain" description="MucBP" evidence="8">
    <location>
        <begin position="466"/>
        <end position="538"/>
    </location>
</feature>
<keyword evidence="10" id="KW-1185">Reference proteome</keyword>
<keyword evidence="4" id="KW-0677">Repeat</keyword>
<evidence type="ECO:0000259" key="8">
    <source>
        <dbReference type="Pfam" id="PF06458"/>
    </source>
</evidence>
<reference evidence="9 10" key="1">
    <citation type="submission" date="2018-11" db="EMBL/GenBank/DDBJ databases">
        <title>Genomes From Bacteria Associated with the Canine Oral Cavity: a Test Case for Automated Genome-Based Taxonomic Assignment.</title>
        <authorList>
            <person name="Coil D.A."/>
            <person name="Jospin G."/>
            <person name="Darling A.E."/>
            <person name="Wallis C."/>
            <person name="Davis I.J."/>
            <person name="Harris S."/>
            <person name="Eisen J.A."/>
            <person name="Holcombe L.J."/>
            <person name="O'Flynn C."/>
        </authorList>
    </citation>
    <scope>NUCLEOTIDE SEQUENCE [LARGE SCALE GENOMIC DNA]</scope>
    <source>
        <strain evidence="9 10">OH4621_COT-116</strain>
    </source>
</reference>
<keyword evidence="6" id="KW-0812">Transmembrane</keyword>